<dbReference type="Proteomes" id="UP000605013">
    <property type="component" value="Unassembled WGS sequence"/>
</dbReference>
<keyword evidence="3" id="KW-1185">Reference proteome</keyword>
<gene>
    <name evidence="2" type="ORF">JAO71_03845</name>
</gene>
<name>A0ABS1WIK1_9FLAO</name>
<proteinExistence type="predicted"/>
<comment type="caution">
    <text evidence="2">The sequence shown here is derived from an EMBL/GenBank/DDBJ whole genome shotgun (WGS) entry which is preliminary data.</text>
</comment>
<keyword evidence="1" id="KW-0472">Membrane</keyword>
<evidence type="ECO:0000313" key="2">
    <source>
        <dbReference type="EMBL" id="MBL7558928.1"/>
    </source>
</evidence>
<keyword evidence="1" id="KW-1133">Transmembrane helix</keyword>
<dbReference type="RefSeq" id="WP_202998995.1">
    <property type="nucleotide sequence ID" value="NZ_JAEMEF010000002.1"/>
</dbReference>
<organism evidence="2 3">
    <name type="scientific">Olleya sediminilitoris</name>
    <dbReference type="NCBI Taxonomy" id="2795739"/>
    <lineage>
        <taxon>Bacteria</taxon>
        <taxon>Pseudomonadati</taxon>
        <taxon>Bacteroidota</taxon>
        <taxon>Flavobacteriia</taxon>
        <taxon>Flavobacteriales</taxon>
        <taxon>Flavobacteriaceae</taxon>
    </lineage>
</organism>
<evidence type="ECO:0000256" key="1">
    <source>
        <dbReference type="SAM" id="Phobius"/>
    </source>
</evidence>
<protein>
    <submittedName>
        <fullName evidence="2">Uncharacterized protein</fullName>
    </submittedName>
</protein>
<reference evidence="2 3" key="1">
    <citation type="submission" date="2020-12" db="EMBL/GenBank/DDBJ databases">
        <title>Olleya sediminilitoris sp. nov., isolated from a tidal flat.</title>
        <authorList>
            <person name="Park S."/>
            <person name="Yoon J.-H."/>
        </authorList>
    </citation>
    <scope>NUCLEOTIDE SEQUENCE [LARGE SCALE GENOMIC DNA]</scope>
    <source>
        <strain evidence="2 3">YSTF-M6</strain>
    </source>
</reference>
<feature type="transmembrane region" description="Helical" evidence="1">
    <location>
        <begin position="63"/>
        <end position="96"/>
    </location>
</feature>
<evidence type="ECO:0000313" key="3">
    <source>
        <dbReference type="Proteomes" id="UP000605013"/>
    </source>
</evidence>
<keyword evidence="1" id="KW-0812">Transmembrane</keyword>
<accession>A0ABS1WIK1</accession>
<feature type="transmembrane region" description="Helical" evidence="1">
    <location>
        <begin position="24"/>
        <end position="43"/>
    </location>
</feature>
<dbReference type="EMBL" id="JAEMEF010000002">
    <property type="protein sequence ID" value="MBL7558928.1"/>
    <property type="molecule type" value="Genomic_DNA"/>
</dbReference>
<sequence>MKFKKYFLQLVHFIRDYLFRKKTLNYLLWLLIVAILAQLHAINNYDAIQAILNELKKDYDGIWLKYLILVIEFFVKDASVFVLSTLIVLFLIVCYLKYKEIKAVNGLGSSEDFKNELLHRLVDTISKAQKIDSEDYIMALQVINIKETKDKLKTYHNFERKRGNVHLLEQFVVDSNLINDLKQYSN</sequence>